<evidence type="ECO:0000313" key="3">
    <source>
        <dbReference type="Proteomes" id="UP000325755"/>
    </source>
</evidence>
<protein>
    <submittedName>
        <fullName evidence="2">ClpXP protease specificity-enhancing factor</fullName>
    </submittedName>
</protein>
<name>A0A5Q0BMN2_9GAMM</name>
<dbReference type="GO" id="GO:0005840">
    <property type="term" value="C:ribosome"/>
    <property type="evidence" value="ECO:0007669"/>
    <property type="project" value="TreeGrafter"/>
</dbReference>
<dbReference type="PANTHER" id="PTHR37486:SF1">
    <property type="entry name" value="STRINGENT STARVATION PROTEIN B"/>
    <property type="match status" value="1"/>
</dbReference>
<dbReference type="InParanoid" id="A0A5Q0BMN2"/>
<dbReference type="KEGG" id="mmob:F6R98_12310"/>
<sequence>MTPLKPYLVRAIHEWILDNDHTPYLLVNAAVEGVEVPRQYVEDGRIVLNLRTEATQGLSLGNEWIEFNARFGGKPMHVMAPVHAVLAIYASENGQGMVFDVEENGNNEQPPTPPEPEPPVRGRPKLRVVK</sequence>
<dbReference type="FunCoup" id="A0A5Q0BMN2">
    <property type="interactions" value="112"/>
</dbReference>
<evidence type="ECO:0000313" key="2">
    <source>
        <dbReference type="EMBL" id="QFY45093.1"/>
    </source>
</evidence>
<dbReference type="InterPro" id="IPR036760">
    <property type="entry name" value="SspB-like_sf"/>
</dbReference>
<keyword evidence="2" id="KW-0645">Protease</keyword>
<keyword evidence="3" id="KW-1185">Reference proteome</keyword>
<dbReference type="NCBIfam" id="NF008769">
    <property type="entry name" value="PRK11798.2-5"/>
    <property type="match status" value="1"/>
</dbReference>
<dbReference type="PANTHER" id="PTHR37486">
    <property type="entry name" value="STRINGENT STARVATION PROTEIN B"/>
    <property type="match status" value="1"/>
</dbReference>
<dbReference type="AlphaFoldDB" id="A0A5Q0BMN2"/>
<dbReference type="GO" id="GO:0005829">
    <property type="term" value="C:cytosol"/>
    <property type="evidence" value="ECO:0007669"/>
    <property type="project" value="TreeGrafter"/>
</dbReference>
<feature type="compositionally biased region" description="Pro residues" evidence="1">
    <location>
        <begin position="110"/>
        <end position="121"/>
    </location>
</feature>
<dbReference type="SUPFAM" id="SSF101738">
    <property type="entry name" value="SspB-like"/>
    <property type="match status" value="1"/>
</dbReference>
<keyword evidence="2" id="KW-0378">Hydrolase</keyword>
<dbReference type="PIRSF" id="PIRSF005276">
    <property type="entry name" value="SspB"/>
    <property type="match status" value="1"/>
</dbReference>
<gene>
    <name evidence="2" type="ORF">F6R98_12310</name>
</gene>
<proteinExistence type="predicted"/>
<dbReference type="OrthoDB" id="9797358at2"/>
<dbReference type="Gene3D" id="2.30.30.220">
    <property type="entry name" value="SspB-like"/>
    <property type="match status" value="1"/>
</dbReference>
<dbReference type="GO" id="GO:0006508">
    <property type="term" value="P:proteolysis"/>
    <property type="evidence" value="ECO:0007669"/>
    <property type="project" value="UniProtKB-KW"/>
</dbReference>
<dbReference type="Pfam" id="PF04386">
    <property type="entry name" value="SspB"/>
    <property type="match status" value="1"/>
</dbReference>
<organism evidence="2 3">
    <name type="scientific">Candidatus Methylospira mobilis</name>
    <dbReference type="NCBI Taxonomy" id="1808979"/>
    <lineage>
        <taxon>Bacteria</taxon>
        <taxon>Pseudomonadati</taxon>
        <taxon>Pseudomonadota</taxon>
        <taxon>Gammaproteobacteria</taxon>
        <taxon>Methylococcales</taxon>
        <taxon>Methylococcaceae</taxon>
        <taxon>Candidatus Methylospira</taxon>
    </lineage>
</organism>
<dbReference type="GO" id="GO:0008233">
    <property type="term" value="F:peptidase activity"/>
    <property type="evidence" value="ECO:0007669"/>
    <property type="project" value="UniProtKB-KW"/>
</dbReference>
<dbReference type="InterPro" id="IPR007481">
    <property type="entry name" value="SspB"/>
</dbReference>
<dbReference type="RefSeq" id="WP_153251048.1">
    <property type="nucleotide sequence ID" value="NZ_CP044205.1"/>
</dbReference>
<feature type="region of interest" description="Disordered" evidence="1">
    <location>
        <begin position="100"/>
        <end position="130"/>
    </location>
</feature>
<evidence type="ECO:0000256" key="1">
    <source>
        <dbReference type="SAM" id="MobiDB-lite"/>
    </source>
</evidence>
<dbReference type="EMBL" id="CP044205">
    <property type="protein sequence ID" value="QFY45093.1"/>
    <property type="molecule type" value="Genomic_DNA"/>
</dbReference>
<dbReference type="Proteomes" id="UP000325755">
    <property type="component" value="Chromosome"/>
</dbReference>
<dbReference type="GO" id="GO:0045732">
    <property type="term" value="P:positive regulation of protein catabolic process"/>
    <property type="evidence" value="ECO:0007669"/>
    <property type="project" value="TreeGrafter"/>
</dbReference>
<reference evidence="2 3" key="1">
    <citation type="submission" date="2019-09" db="EMBL/GenBank/DDBJ databases">
        <title>Ecophysiology of the spiral-shaped methanotroph Methylospira mobilis as revealed by the complete genome sequence.</title>
        <authorList>
            <person name="Oshkin I.Y."/>
            <person name="Dedysh S.N."/>
            <person name="Miroshnikov K."/>
            <person name="Danilova O.V."/>
            <person name="Hakobyan A."/>
            <person name="Liesack W."/>
        </authorList>
    </citation>
    <scope>NUCLEOTIDE SEQUENCE [LARGE SCALE GENOMIC DNA]</scope>
    <source>
        <strain evidence="2 3">Shm1</strain>
    </source>
</reference>
<accession>A0A5Q0BMN2</accession>